<feature type="compositionally biased region" description="Low complexity" evidence="1">
    <location>
        <begin position="663"/>
        <end position="686"/>
    </location>
</feature>
<dbReference type="GO" id="GO:0003729">
    <property type="term" value="F:mRNA binding"/>
    <property type="evidence" value="ECO:0007669"/>
    <property type="project" value="InterPro"/>
</dbReference>
<feature type="compositionally biased region" description="Basic residues" evidence="1">
    <location>
        <begin position="626"/>
        <end position="640"/>
    </location>
</feature>
<sequence>MPPKKAKVTPKTTALTRTGPKEVIPHPLKGPKRKEYVEKPTTTRALVLRNGKHGAMGTGEVFMLNKITGKEKLDLLAEDTMEKMRQAVLTPFRLEQCLKIAASKHSEFVDQILELRDPNLFRHIIERDISDATPNGSEPRRNATNVAKTVGIKVHNTYMVASAYKLIAETLQSLGEGGVTDTNIKLKLKNDTEVRQRFLVLYDMVKELVKIFHTRVSVLATTSPHYSGYFKSRPTEYNKQGQVPEIGFGLDDKNVRTVTRSFVDCIVMELVLPNSRWPEAVLYQVLQDALQESPNQARRFTAPLYEALGDLSDAVQLQSLIESALLGPNEKAWKAEARDRPEEFEKWLDAVFFSDKATSKIDNWKDKIFPLVSTRKPDVLEGLWWTLNLNCKSYSGVDLDTIWQLTDAFETTPQWTAVYIPTLREEDEDEDGPARVTSGRKKPLALTAGDGYESADSMPDLQSISNSSEEYPSSDEDEDEDEDPQSEDEGYDEDEEDNLRDLLREAMDAAHEVDWYENAKGPATAGIDPLKPDDKKGNPFLNLLGSLRGRFMKPEPKLKPQTQRTEPRSRGGFRATPTGAPKPVPAGGPPKAKPASAQASGSHKATMEEVEDEEADGGQAAETTGSKKKKKKKASKKKKSAAPGEAPTSPVLAPASPPPAPATPKKATPAPAAPKSPTAASASASTLHIPIGETQAQSGHSYKKQLDSDFQQKAKVKSRPDHASIFSNESESKGKGMNFFSKITNSFKKETPAEPESNKNPKYTWFSRLSKKATDSMHQLLRTGEEAGKQPAPMKWDTFVKLMREMGFQYDPSTAGSSVRFDPPDPRDSPITIHKPHPDSTLGPIKLVQIGKRLKRYYGWNEEDFIRQTREATETENK</sequence>
<evidence type="ECO:0000313" key="3">
    <source>
        <dbReference type="Proteomes" id="UP001140091"/>
    </source>
</evidence>
<dbReference type="Proteomes" id="UP001140091">
    <property type="component" value="Unassembled WGS sequence"/>
</dbReference>
<organism evidence="2 3">
    <name type="scientific">Candolleomyces eurysporus</name>
    <dbReference type="NCBI Taxonomy" id="2828524"/>
    <lineage>
        <taxon>Eukaryota</taxon>
        <taxon>Fungi</taxon>
        <taxon>Dikarya</taxon>
        <taxon>Basidiomycota</taxon>
        <taxon>Agaricomycotina</taxon>
        <taxon>Agaricomycetes</taxon>
        <taxon>Agaricomycetidae</taxon>
        <taxon>Agaricales</taxon>
        <taxon>Agaricineae</taxon>
        <taxon>Psathyrellaceae</taxon>
        <taxon>Candolleomyces</taxon>
    </lineage>
</organism>
<feature type="region of interest" description="Disordered" evidence="1">
    <location>
        <begin position="1"/>
        <end position="33"/>
    </location>
</feature>
<dbReference type="AlphaFoldDB" id="A0A9W8J5Q4"/>
<feature type="non-terminal residue" evidence="2">
    <location>
        <position position="878"/>
    </location>
</feature>
<accession>A0A9W8J5Q4</accession>
<dbReference type="InterPro" id="IPR012933">
    <property type="entry name" value="HicA_mRNA_interferase"/>
</dbReference>
<feature type="region of interest" description="Disordered" evidence="1">
    <location>
        <begin position="813"/>
        <end position="843"/>
    </location>
</feature>
<proteinExistence type="predicted"/>
<name>A0A9W8J5Q4_9AGAR</name>
<protein>
    <submittedName>
        <fullName evidence="2">Uncharacterized protein</fullName>
    </submittedName>
</protein>
<evidence type="ECO:0000256" key="1">
    <source>
        <dbReference type="SAM" id="MobiDB-lite"/>
    </source>
</evidence>
<dbReference type="OrthoDB" id="2922289at2759"/>
<comment type="caution">
    <text evidence="2">The sequence shown here is derived from an EMBL/GenBank/DDBJ whole genome shotgun (WGS) entry which is preliminary data.</text>
</comment>
<gene>
    <name evidence="2" type="ORF">H1R20_g8482</name>
</gene>
<feature type="compositionally biased region" description="Acidic residues" evidence="1">
    <location>
        <begin position="472"/>
        <end position="498"/>
    </location>
</feature>
<dbReference type="EMBL" id="JANBPK010000921">
    <property type="protein sequence ID" value="KAJ2928637.1"/>
    <property type="molecule type" value="Genomic_DNA"/>
</dbReference>
<feature type="compositionally biased region" description="Basic and acidic residues" evidence="1">
    <location>
        <begin position="704"/>
        <end position="722"/>
    </location>
</feature>
<evidence type="ECO:0000313" key="2">
    <source>
        <dbReference type="EMBL" id="KAJ2928637.1"/>
    </source>
</evidence>
<reference evidence="2" key="1">
    <citation type="submission" date="2022-06" db="EMBL/GenBank/DDBJ databases">
        <title>Genome Sequence of Candolleomyces eurysporus.</title>
        <authorList>
            <person name="Buettner E."/>
        </authorList>
    </citation>
    <scope>NUCLEOTIDE SEQUENCE</scope>
    <source>
        <strain evidence="2">VTCC 930004</strain>
    </source>
</reference>
<keyword evidence="3" id="KW-1185">Reference proteome</keyword>
<dbReference type="Pfam" id="PF07927">
    <property type="entry name" value="HicA_toxin"/>
    <property type="match status" value="1"/>
</dbReference>
<feature type="compositionally biased region" description="Pro residues" evidence="1">
    <location>
        <begin position="580"/>
        <end position="592"/>
    </location>
</feature>
<feature type="compositionally biased region" description="Low complexity" evidence="1">
    <location>
        <begin position="593"/>
        <end position="602"/>
    </location>
</feature>
<feature type="compositionally biased region" description="Basic and acidic residues" evidence="1">
    <location>
        <begin position="499"/>
        <end position="514"/>
    </location>
</feature>
<feature type="region of interest" description="Disordered" evidence="1">
    <location>
        <begin position="422"/>
        <end position="737"/>
    </location>
</feature>